<reference evidence="2" key="1">
    <citation type="journal article" date="2019" name="bioRxiv">
        <title>The Genome of the Zebra Mussel, Dreissena polymorpha: A Resource for Invasive Species Research.</title>
        <authorList>
            <person name="McCartney M.A."/>
            <person name="Auch B."/>
            <person name="Kono T."/>
            <person name="Mallez S."/>
            <person name="Zhang Y."/>
            <person name="Obille A."/>
            <person name="Becker A."/>
            <person name="Abrahante J.E."/>
            <person name="Garbe J."/>
            <person name="Badalamenti J.P."/>
            <person name="Herman A."/>
            <person name="Mangelson H."/>
            <person name="Liachko I."/>
            <person name="Sullivan S."/>
            <person name="Sone E.D."/>
            <person name="Koren S."/>
            <person name="Silverstein K.A.T."/>
            <person name="Beckman K.B."/>
            <person name="Gohl D.M."/>
        </authorList>
    </citation>
    <scope>NUCLEOTIDE SEQUENCE</scope>
    <source>
        <strain evidence="2">Duluth1</strain>
        <tissue evidence="2">Whole animal</tissue>
    </source>
</reference>
<evidence type="ECO:0000256" key="1">
    <source>
        <dbReference type="SAM" id="MobiDB-lite"/>
    </source>
</evidence>
<gene>
    <name evidence="2" type="ORF">DPMN_152399</name>
</gene>
<name>A0A9D4FIU8_DREPO</name>
<feature type="region of interest" description="Disordered" evidence="1">
    <location>
        <begin position="330"/>
        <end position="389"/>
    </location>
</feature>
<sequence>MEEAKVSEESMRLNRFLALAGFQEGGSLDNAVQWKDHLEIAASFFQKMHAPGTVWSNLGSTTKFILWAKDERLMVSSIVEEAVRKLKGCNTSTKRAAIRRAVVRRVQETADITTEIDLDGQLRSSLYFLDAMEGFARKPLMFFPQVRGLLIMIMAIPNGSRARDFVELRKQRRHLARPCPVCAVRGMMRVYSRVGDHIKQVHRMSGEATRRVLSEQRAATGRGKSGRPYYRCGICQRAVANNRGHFTATHGLTPGSEEFLRHKRELVKMKAWKHAATATKAALRYSSGMTSGSNASSPLSVELAPLPPVAPLATPATPIVDPASLPPLLPLASPETPASPTPPTPLFSHLIPSLRPSDEPLRPWPRRLLRSRPSSEQPPRSPPQTNERFRYLNSMGPTKASFGTAFNLWLGPPPAPTPALIPPAPDSTAEQVNQILDAERMFRWRKKAGKRVRTTASTTATSRQAYVVPESAPVAPPAPELPLEAAPAPQRQDTMKPVPVPPSSPDLMTTVDSDHLEDEVFKEEWSLHLSSSEDDMETFTSARARA</sequence>
<comment type="caution">
    <text evidence="2">The sequence shown here is derived from an EMBL/GenBank/DDBJ whole genome shotgun (WGS) entry which is preliminary data.</text>
</comment>
<organism evidence="2 3">
    <name type="scientific">Dreissena polymorpha</name>
    <name type="common">Zebra mussel</name>
    <name type="synonym">Mytilus polymorpha</name>
    <dbReference type="NCBI Taxonomy" id="45954"/>
    <lineage>
        <taxon>Eukaryota</taxon>
        <taxon>Metazoa</taxon>
        <taxon>Spiralia</taxon>
        <taxon>Lophotrochozoa</taxon>
        <taxon>Mollusca</taxon>
        <taxon>Bivalvia</taxon>
        <taxon>Autobranchia</taxon>
        <taxon>Heteroconchia</taxon>
        <taxon>Euheterodonta</taxon>
        <taxon>Imparidentia</taxon>
        <taxon>Neoheterodontei</taxon>
        <taxon>Myida</taxon>
        <taxon>Dreissenoidea</taxon>
        <taxon>Dreissenidae</taxon>
        <taxon>Dreissena</taxon>
    </lineage>
</organism>
<feature type="compositionally biased region" description="Low complexity" evidence="1">
    <location>
        <begin position="454"/>
        <end position="473"/>
    </location>
</feature>
<proteinExistence type="predicted"/>
<evidence type="ECO:0000313" key="2">
    <source>
        <dbReference type="EMBL" id="KAH3798796.1"/>
    </source>
</evidence>
<dbReference type="AlphaFoldDB" id="A0A9D4FIU8"/>
<protein>
    <submittedName>
        <fullName evidence="2">Uncharacterized protein</fullName>
    </submittedName>
</protein>
<accession>A0A9D4FIU8</accession>
<dbReference type="EMBL" id="JAIWYP010000007">
    <property type="protein sequence ID" value="KAH3798796.1"/>
    <property type="molecule type" value="Genomic_DNA"/>
</dbReference>
<feature type="region of interest" description="Disordered" evidence="1">
    <location>
        <begin position="449"/>
        <end position="510"/>
    </location>
</feature>
<dbReference type="Proteomes" id="UP000828390">
    <property type="component" value="Unassembled WGS sequence"/>
</dbReference>
<keyword evidence="3" id="KW-1185">Reference proteome</keyword>
<evidence type="ECO:0000313" key="3">
    <source>
        <dbReference type="Proteomes" id="UP000828390"/>
    </source>
</evidence>
<reference evidence="2" key="2">
    <citation type="submission" date="2020-11" db="EMBL/GenBank/DDBJ databases">
        <authorList>
            <person name="McCartney M.A."/>
            <person name="Auch B."/>
            <person name="Kono T."/>
            <person name="Mallez S."/>
            <person name="Becker A."/>
            <person name="Gohl D.M."/>
            <person name="Silverstein K.A.T."/>
            <person name="Koren S."/>
            <person name="Bechman K.B."/>
            <person name="Herman A."/>
            <person name="Abrahante J.E."/>
            <person name="Garbe J."/>
        </authorList>
    </citation>
    <scope>NUCLEOTIDE SEQUENCE</scope>
    <source>
        <strain evidence="2">Duluth1</strain>
        <tissue evidence="2">Whole animal</tissue>
    </source>
</reference>